<dbReference type="EMBL" id="JACRSQ010000044">
    <property type="protein sequence ID" value="MBC8545075.1"/>
    <property type="molecule type" value="Genomic_DNA"/>
</dbReference>
<dbReference type="GO" id="GO:0003700">
    <property type="term" value="F:DNA-binding transcription factor activity"/>
    <property type="evidence" value="ECO:0007669"/>
    <property type="project" value="InterPro"/>
</dbReference>
<keyword evidence="3" id="KW-0804">Transcription</keyword>
<dbReference type="InterPro" id="IPR009057">
    <property type="entry name" value="Homeodomain-like_sf"/>
</dbReference>
<evidence type="ECO:0000256" key="2">
    <source>
        <dbReference type="ARBA" id="ARBA00023125"/>
    </source>
</evidence>
<dbReference type="InterPro" id="IPR018060">
    <property type="entry name" value="HTH_AraC"/>
</dbReference>
<dbReference type="Gene3D" id="1.10.10.60">
    <property type="entry name" value="Homeodomain-like"/>
    <property type="match status" value="2"/>
</dbReference>
<name>A0A926I383_9FIRM</name>
<keyword evidence="2" id="KW-0238">DNA-binding</keyword>
<proteinExistence type="predicted"/>
<evidence type="ECO:0000256" key="4">
    <source>
        <dbReference type="SAM" id="Phobius"/>
    </source>
</evidence>
<dbReference type="SUPFAM" id="SSF46689">
    <property type="entry name" value="Homeodomain-like"/>
    <property type="match status" value="1"/>
</dbReference>
<keyword evidence="1" id="KW-0805">Transcription regulation</keyword>
<evidence type="ECO:0000313" key="6">
    <source>
        <dbReference type="EMBL" id="MBC8545075.1"/>
    </source>
</evidence>
<feature type="transmembrane region" description="Helical" evidence="4">
    <location>
        <begin position="307"/>
        <end position="330"/>
    </location>
</feature>
<keyword evidence="4" id="KW-0812">Transmembrane</keyword>
<dbReference type="SMART" id="SM00342">
    <property type="entry name" value="HTH_ARAC"/>
    <property type="match status" value="1"/>
</dbReference>
<dbReference type="PANTHER" id="PTHR43280">
    <property type="entry name" value="ARAC-FAMILY TRANSCRIPTIONAL REGULATOR"/>
    <property type="match status" value="1"/>
</dbReference>
<keyword evidence="4" id="KW-1133">Transmembrane helix</keyword>
<keyword evidence="4" id="KW-0472">Membrane</keyword>
<organism evidence="6 7">
    <name type="scientific">Bianquea renquensis</name>
    <dbReference type="NCBI Taxonomy" id="2763661"/>
    <lineage>
        <taxon>Bacteria</taxon>
        <taxon>Bacillati</taxon>
        <taxon>Bacillota</taxon>
        <taxon>Clostridia</taxon>
        <taxon>Eubacteriales</taxon>
        <taxon>Bianqueaceae</taxon>
        <taxon>Bianquea</taxon>
    </lineage>
</organism>
<dbReference type="Proteomes" id="UP000657006">
    <property type="component" value="Unassembled WGS sequence"/>
</dbReference>
<sequence>MKQRRNFSAHSYVTHFQGYLFQIFIGFCSLSIILICVTAYTVGQMSMDRLLKKEQASNQRLLTQIAQNFDSLNHYITECSSNLYLLDDVSRLLRTPELSDVTQYLTVRNIQASTKLLPFIDSIYFYNALNDKCYCFYINQNSAVKLYSSAELPDRDAAQIIKGQNLSPLIPYLRKNVSLLDTSSDVLTYALYEKNYETGQLYSCIVFNVIPQWLLDNSVYINMDPASTIVIAGEEGRILADTSQNFGTHLSGQAFYQTSLELSDSTGAYTASIENETYFIAYYHLSNPDFYFYSIIPTAKLYGDLHFVVRTTVLISISLLLLAIFTAYFVSKRLSHPVIQLYQNMRTLCNLTPPEASNEFYGMNLIVTQTRKKLTDLETEHTHALYLVRLDFLRNLLQKCLGEEELKNSLDSLSMPLRPVSPTFLLLADYDAGDLLFWDASGQKMDDPSVLLQKIFPPHLFLSEVLIFSQSRSVFFLQPCDATLSYDEIFKLLLTPIQQLQSEFRTANAHGCTLALSRLYSSLTEMAHAYQETSELMEYRLIQENDAVLTTQYLDECLTEFPDFLAEQAESLQKALKNGQLDLMVNLHNSIWDSLTAFSIDTIRYSIFYLSIMVFQSIYDLEKTGFSFEVSYSKFIDTIFSSAEGKRINDEFILLYQTVAGVLQQDKNQKNPWHPLACKVRQYILDHYAIPYLSLNLIAKELKYSTAYLGQVFHANFNTSVSGFINEVRLEKATALLTGSDLGIDKILKQIGWESQKYFFTVFKKKYGMTPMQYRMIHRGDES</sequence>
<keyword evidence="7" id="KW-1185">Reference proteome</keyword>
<protein>
    <submittedName>
        <fullName evidence="6">AraC family transcriptional regulator</fullName>
    </submittedName>
</protein>
<gene>
    <name evidence="6" type="ORF">H8730_16155</name>
</gene>
<feature type="domain" description="HTH araC/xylS-type" evidence="5">
    <location>
        <begin position="678"/>
        <end position="777"/>
    </location>
</feature>
<dbReference type="AlphaFoldDB" id="A0A926I383"/>
<evidence type="ECO:0000256" key="1">
    <source>
        <dbReference type="ARBA" id="ARBA00023015"/>
    </source>
</evidence>
<reference evidence="6" key="1">
    <citation type="submission" date="2020-08" db="EMBL/GenBank/DDBJ databases">
        <title>Genome public.</title>
        <authorList>
            <person name="Liu C."/>
            <person name="Sun Q."/>
        </authorList>
    </citation>
    <scope>NUCLEOTIDE SEQUENCE</scope>
    <source>
        <strain evidence="6">NSJ-32</strain>
    </source>
</reference>
<dbReference type="GO" id="GO:0043565">
    <property type="term" value="F:sequence-specific DNA binding"/>
    <property type="evidence" value="ECO:0007669"/>
    <property type="project" value="InterPro"/>
</dbReference>
<comment type="caution">
    <text evidence="6">The sequence shown here is derived from an EMBL/GenBank/DDBJ whole genome shotgun (WGS) entry which is preliminary data.</text>
</comment>
<dbReference type="Pfam" id="PF12833">
    <property type="entry name" value="HTH_18"/>
    <property type="match status" value="1"/>
</dbReference>
<feature type="transmembrane region" description="Helical" evidence="4">
    <location>
        <begin position="20"/>
        <end position="43"/>
    </location>
</feature>
<dbReference type="PROSITE" id="PS01124">
    <property type="entry name" value="HTH_ARAC_FAMILY_2"/>
    <property type="match status" value="1"/>
</dbReference>
<dbReference type="RefSeq" id="WP_177719760.1">
    <property type="nucleotide sequence ID" value="NZ_JACRSQ010000044.1"/>
</dbReference>
<evidence type="ECO:0000259" key="5">
    <source>
        <dbReference type="PROSITE" id="PS01124"/>
    </source>
</evidence>
<dbReference type="PANTHER" id="PTHR43280:SF2">
    <property type="entry name" value="HTH-TYPE TRANSCRIPTIONAL REGULATOR EXSA"/>
    <property type="match status" value="1"/>
</dbReference>
<accession>A0A926I383</accession>
<evidence type="ECO:0000313" key="7">
    <source>
        <dbReference type="Proteomes" id="UP000657006"/>
    </source>
</evidence>
<evidence type="ECO:0000256" key="3">
    <source>
        <dbReference type="ARBA" id="ARBA00023163"/>
    </source>
</evidence>